<feature type="region of interest" description="Disordered" evidence="7">
    <location>
        <begin position="677"/>
        <end position="702"/>
    </location>
</feature>
<feature type="compositionally biased region" description="Basic and acidic residues" evidence="7">
    <location>
        <begin position="290"/>
        <end position="310"/>
    </location>
</feature>
<feature type="coiled-coil region" evidence="6">
    <location>
        <begin position="99"/>
        <end position="126"/>
    </location>
</feature>
<feature type="compositionally biased region" description="Polar residues" evidence="7">
    <location>
        <begin position="51"/>
        <end position="65"/>
    </location>
</feature>
<keyword evidence="4" id="KW-0508">mRNA splicing</keyword>
<dbReference type="GO" id="GO:0045292">
    <property type="term" value="P:mRNA cis splicing, via spliceosome"/>
    <property type="evidence" value="ECO:0007669"/>
    <property type="project" value="TreeGrafter"/>
</dbReference>
<dbReference type="Pfam" id="PF19252">
    <property type="entry name" value="HIND"/>
    <property type="match status" value="1"/>
</dbReference>
<accession>A0A7S1EUI3</accession>
<sequence>MKVPLAAVERSKNGEVSCSIEETNRIRKLLGLRPLDIDSTPASRHEKSASDRNSTVEDGSNSNQKKANRISIDDDEAMDAFGDFQETDISNWVQNHRSKLRKQKTIESVEIELDENNEEVVEKEDDEAIDILERNDDIEQLVVDDNPVEFHAKDVSVLDSSAEGQKLNEGKRSRKFADNKEKNTCENAEKVDLMDGVVKYFGTGENEDESDGVFGAKESDYMSVAEAKSVFGKSMFSRRKKANKNKEKRKIDIKDASEADDFVEGNESETQTAFDRMKVYMERMRKGEGSARIFDNHEGLDETEKFRPSDDANSVKSSDEDDEREVREAVDRARRIVEKERENKEVSAEIVAQVVVKTSHTEDGDELNEQMEVMNEGDTETDGFLWIPASFAQENDGDGSVDEFVDNEISQKIEEKVLRDWKESKNIDSSEKPGANANGKDLMEGNEFVSSSLDENVERSEVKEHDDVHKMHEKYVGSGLAAALNHFREQGELVSKGKGVKQYGRATDKSFSFADAGDGEEVKKDSIRLEYVDEFGRKLTPKEAFRHLSYKFHGKPPSKNKQEKRLQRYLEEQKLKQQMSNTDTPLNTLAALKQETAASGQAFVRVSGSAALRSANASVVPMKTSDYGVHHENAENANEVQAEIGQPEVAGVLDQNPDGESGTKVAVETKKRSAQLFKVELRQNPTKRVRKAQTPNLVDDAE</sequence>
<reference evidence="8" key="1">
    <citation type="submission" date="2021-01" db="EMBL/GenBank/DDBJ databases">
        <authorList>
            <person name="Corre E."/>
            <person name="Pelletier E."/>
            <person name="Niang G."/>
            <person name="Scheremetjew M."/>
            <person name="Finn R."/>
            <person name="Kale V."/>
            <person name="Holt S."/>
            <person name="Cochrane G."/>
            <person name="Meng A."/>
            <person name="Brown T."/>
            <person name="Cohen L."/>
        </authorList>
    </citation>
    <scope>NUCLEOTIDE SEQUENCE</scope>
    <source>
        <strain evidence="8">CCMP3278</strain>
    </source>
</reference>
<proteinExistence type="inferred from homology"/>
<feature type="region of interest" description="Disordered" evidence="7">
    <location>
        <begin position="650"/>
        <end position="669"/>
    </location>
</feature>
<keyword evidence="5" id="KW-0539">Nucleus</keyword>
<comment type="subcellular location">
    <subcellularLocation>
        <location evidence="1">Nucleus</location>
    </subcellularLocation>
</comment>
<gene>
    <name evidence="8" type="ORF">TOLI1172_LOCUS9122</name>
</gene>
<evidence type="ECO:0000313" key="8">
    <source>
        <dbReference type="EMBL" id="CAD8824723.1"/>
    </source>
</evidence>
<dbReference type="InterPro" id="IPR045347">
    <property type="entry name" value="HIND"/>
</dbReference>
<feature type="region of interest" description="Disordered" evidence="7">
    <location>
        <begin position="32"/>
        <end position="69"/>
    </location>
</feature>
<dbReference type="AlphaFoldDB" id="A0A7S1EUI3"/>
<feature type="region of interest" description="Disordered" evidence="7">
    <location>
        <begin position="290"/>
        <end position="328"/>
    </location>
</feature>
<evidence type="ECO:0000256" key="2">
    <source>
        <dbReference type="ARBA" id="ARBA00006076"/>
    </source>
</evidence>
<evidence type="ECO:0008006" key="9">
    <source>
        <dbReference type="Google" id="ProtNLM"/>
    </source>
</evidence>
<dbReference type="PANTHER" id="PTHR14152">
    <property type="entry name" value="SQUAMOUS CELL CARCINOMA ANTIGEN RECOGNISED BY CYTOTOXIC T LYMPHOCYTES"/>
    <property type="match status" value="1"/>
</dbReference>
<dbReference type="GO" id="GO:0046540">
    <property type="term" value="C:U4/U6 x U5 tri-snRNP complex"/>
    <property type="evidence" value="ECO:0007669"/>
    <property type="project" value="InterPro"/>
</dbReference>
<dbReference type="Pfam" id="PF03343">
    <property type="entry name" value="SART-1"/>
    <property type="match status" value="1"/>
</dbReference>
<keyword evidence="6" id="KW-0175">Coiled coil</keyword>
<protein>
    <recommendedName>
        <fullName evidence="9">SART-1 family protein</fullName>
    </recommendedName>
</protein>
<evidence type="ECO:0000256" key="5">
    <source>
        <dbReference type="ARBA" id="ARBA00023242"/>
    </source>
</evidence>
<keyword evidence="3" id="KW-0507">mRNA processing</keyword>
<dbReference type="GO" id="GO:0000481">
    <property type="term" value="P:maturation of 5S rRNA"/>
    <property type="evidence" value="ECO:0007669"/>
    <property type="project" value="TreeGrafter"/>
</dbReference>
<evidence type="ECO:0000256" key="6">
    <source>
        <dbReference type="SAM" id="Coils"/>
    </source>
</evidence>
<dbReference type="InterPro" id="IPR005011">
    <property type="entry name" value="SNU66/SART1"/>
</dbReference>
<name>A0A7S1EUI3_9RHOD</name>
<comment type="similarity">
    <text evidence="2">Belongs to the SNU66/SART1 family.</text>
</comment>
<dbReference type="PANTHER" id="PTHR14152:SF5">
    <property type="entry name" value="U4_U6.U5 TRI-SNRNP-ASSOCIATED PROTEIN 1"/>
    <property type="match status" value="1"/>
</dbReference>
<feature type="compositionally biased region" description="Basic and acidic residues" evidence="7">
    <location>
        <begin position="166"/>
        <end position="180"/>
    </location>
</feature>
<feature type="compositionally biased region" description="Basic and acidic residues" evidence="7">
    <location>
        <begin position="420"/>
        <end position="431"/>
    </location>
</feature>
<evidence type="ECO:0000256" key="7">
    <source>
        <dbReference type="SAM" id="MobiDB-lite"/>
    </source>
</evidence>
<evidence type="ECO:0000256" key="3">
    <source>
        <dbReference type="ARBA" id="ARBA00022664"/>
    </source>
</evidence>
<evidence type="ECO:0000256" key="4">
    <source>
        <dbReference type="ARBA" id="ARBA00023187"/>
    </source>
</evidence>
<dbReference type="EMBL" id="HBFP01012629">
    <property type="protein sequence ID" value="CAD8824723.1"/>
    <property type="molecule type" value="Transcribed_RNA"/>
</dbReference>
<organism evidence="8">
    <name type="scientific">Timspurckia oligopyrenoides</name>
    <dbReference type="NCBI Taxonomy" id="708627"/>
    <lineage>
        <taxon>Eukaryota</taxon>
        <taxon>Rhodophyta</taxon>
        <taxon>Bangiophyceae</taxon>
        <taxon>Porphyridiales</taxon>
        <taxon>Porphyridiaceae</taxon>
        <taxon>Timspurckia</taxon>
    </lineage>
</organism>
<feature type="region of interest" description="Disordered" evidence="7">
    <location>
        <begin position="420"/>
        <end position="442"/>
    </location>
</feature>
<evidence type="ECO:0000256" key="1">
    <source>
        <dbReference type="ARBA" id="ARBA00004123"/>
    </source>
</evidence>
<feature type="region of interest" description="Disordered" evidence="7">
    <location>
        <begin position="161"/>
        <end position="180"/>
    </location>
</feature>